<name>A0ACB6QI80_9PLEO</name>
<comment type="caution">
    <text evidence="1">The sequence shown here is derived from an EMBL/GenBank/DDBJ whole genome shotgun (WGS) entry which is preliminary data.</text>
</comment>
<keyword evidence="2" id="KW-1185">Reference proteome</keyword>
<protein>
    <submittedName>
        <fullName evidence="1">Uncharacterized protein</fullName>
    </submittedName>
</protein>
<sequence>MRSAAGNRADDAQMQGPSQEVTATSSRFPLGAGHHIHDQNISGNARVLNGDIYNFILPDDIAKEAAGLSKVMNEAETACKALYELIGSAKNVPCDINLISRDLEDLHAILGTIGALLNDEGSKESIVWAALLDNLSSVVDSNLSVFADLTTRIQTLKPDDDSPTKTGKTGKTGKEPSRGDSTSNEVETLRRVLMSNKMTLNLAISMASYYQNNWAMNAIAEYRAELKIVLQLLEDEKAARIPPSQPHTCIDRAIVSEDRGLTLRRYFDDDGSLFSKTTLQPPPSMQVSTYLESLYFGTEQTFITARTHLALRKCTQVFIKGIPSIRNSITLRVSPVDTILTIKDEVRKRIELPNANFQLVYCGRVLNKTSATLERHKVLHDSTLICVSFRPDGYEPGAWSGPRICLVRIKDKSGVATDLHFDTGRDILVQDVKRRYAEEANHHTNTILIYDGKPLLEDDMPLTLERFTRSYGVCEFHVVDKLRVPDIPTMGLRSLRPFRRPRFWE</sequence>
<evidence type="ECO:0000313" key="1">
    <source>
        <dbReference type="EMBL" id="KAF2466586.1"/>
    </source>
</evidence>
<proteinExistence type="predicted"/>
<gene>
    <name evidence="1" type="ORF">BDR25DRAFT_76436</name>
</gene>
<organism evidence="1 2">
    <name type="scientific">Lindgomyces ingoldianus</name>
    <dbReference type="NCBI Taxonomy" id="673940"/>
    <lineage>
        <taxon>Eukaryota</taxon>
        <taxon>Fungi</taxon>
        <taxon>Dikarya</taxon>
        <taxon>Ascomycota</taxon>
        <taxon>Pezizomycotina</taxon>
        <taxon>Dothideomycetes</taxon>
        <taxon>Pleosporomycetidae</taxon>
        <taxon>Pleosporales</taxon>
        <taxon>Lindgomycetaceae</taxon>
        <taxon>Lindgomyces</taxon>
    </lineage>
</organism>
<dbReference type="EMBL" id="MU003524">
    <property type="protein sequence ID" value="KAF2466586.1"/>
    <property type="molecule type" value="Genomic_DNA"/>
</dbReference>
<dbReference type="Proteomes" id="UP000799755">
    <property type="component" value="Unassembled WGS sequence"/>
</dbReference>
<accession>A0ACB6QI80</accession>
<evidence type="ECO:0000313" key="2">
    <source>
        <dbReference type="Proteomes" id="UP000799755"/>
    </source>
</evidence>
<reference evidence="1" key="1">
    <citation type="journal article" date="2020" name="Stud. Mycol.">
        <title>101 Dothideomycetes genomes: a test case for predicting lifestyles and emergence of pathogens.</title>
        <authorList>
            <person name="Haridas S."/>
            <person name="Albert R."/>
            <person name="Binder M."/>
            <person name="Bloem J."/>
            <person name="Labutti K."/>
            <person name="Salamov A."/>
            <person name="Andreopoulos B."/>
            <person name="Baker S."/>
            <person name="Barry K."/>
            <person name="Bills G."/>
            <person name="Bluhm B."/>
            <person name="Cannon C."/>
            <person name="Castanera R."/>
            <person name="Culley D."/>
            <person name="Daum C."/>
            <person name="Ezra D."/>
            <person name="Gonzalez J."/>
            <person name="Henrissat B."/>
            <person name="Kuo A."/>
            <person name="Liang C."/>
            <person name="Lipzen A."/>
            <person name="Lutzoni F."/>
            <person name="Magnuson J."/>
            <person name="Mondo S."/>
            <person name="Nolan M."/>
            <person name="Ohm R."/>
            <person name="Pangilinan J."/>
            <person name="Park H.-J."/>
            <person name="Ramirez L."/>
            <person name="Alfaro M."/>
            <person name="Sun H."/>
            <person name="Tritt A."/>
            <person name="Yoshinaga Y."/>
            <person name="Zwiers L.-H."/>
            <person name="Turgeon B."/>
            <person name="Goodwin S."/>
            <person name="Spatafora J."/>
            <person name="Crous P."/>
            <person name="Grigoriev I."/>
        </authorList>
    </citation>
    <scope>NUCLEOTIDE SEQUENCE</scope>
    <source>
        <strain evidence="1">ATCC 200398</strain>
    </source>
</reference>